<reference evidence="25" key="1">
    <citation type="submission" date="2021-11" db="EMBL/GenBank/DDBJ databases">
        <authorList>
            <person name="Schell T."/>
        </authorList>
    </citation>
    <scope>NUCLEOTIDE SEQUENCE</scope>
    <source>
        <strain evidence="25">M5</strain>
    </source>
</reference>
<feature type="binding site" evidence="19">
    <location>
        <position position="430"/>
    </location>
    <ligand>
        <name>ATP</name>
        <dbReference type="ChEBI" id="CHEBI:30616"/>
    </ligand>
</feature>
<evidence type="ECO:0000256" key="19">
    <source>
        <dbReference type="PIRSR" id="PIRSR640198-2"/>
    </source>
</evidence>
<protein>
    <recommendedName>
        <fullName evidence="3">Protein adenylyltransferase Fic</fullName>
        <ecNumber evidence="14">2.7.7.108</ecNumber>
    </recommendedName>
    <alternativeName>
        <fullName evidence="13">De-AMPylase Fic</fullName>
    </alternativeName>
</protein>
<feature type="active site" evidence="18">
    <location>
        <position position="386"/>
    </location>
</feature>
<dbReference type="GO" id="GO:0070733">
    <property type="term" value="F:AMPylase activity"/>
    <property type="evidence" value="ECO:0007669"/>
    <property type="project" value="UniProtKB-EC"/>
</dbReference>
<evidence type="ECO:0000256" key="12">
    <source>
        <dbReference type="ARBA" id="ARBA00023136"/>
    </source>
</evidence>
<organism evidence="25 26">
    <name type="scientific">Daphnia galeata</name>
    <dbReference type="NCBI Taxonomy" id="27404"/>
    <lineage>
        <taxon>Eukaryota</taxon>
        <taxon>Metazoa</taxon>
        <taxon>Ecdysozoa</taxon>
        <taxon>Arthropoda</taxon>
        <taxon>Crustacea</taxon>
        <taxon>Branchiopoda</taxon>
        <taxon>Diplostraca</taxon>
        <taxon>Cladocera</taxon>
        <taxon>Anomopoda</taxon>
        <taxon>Daphniidae</taxon>
        <taxon>Daphnia</taxon>
    </lineage>
</organism>
<feature type="domain" description="Fido" evidence="24">
    <location>
        <begin position="308"/>
        <end position="443"/>
    </location>
</feature>
<dbReference type="Pfam" id="PF02661">
    <property type="entry name" value="Fic"/>
    <property type="match status" value="1"/>
</dbReference>
<evidence type="ECO:0000256" key="10">
    <source>
        <dbReference type="ARBA" id="ARBA00022840"/>
    </source>
</evidence>
<evidence type="ECO:0000256" key="8">
    <source>
        <dbReference type="ARBA" id="ARBA00022741"/>
    </source>
</evidence>
<dbReference type="InterPro" id="IPR019734">
    <property type="entry name" value="TPR_rpt"/>
</dbReference>
<keyword evidence="26" id="KW-1185">Reference proteome</keyword>
<gene>
    <name evidence="25" type="ORF">DGAL_LOCUS9523</name>
</gene>
<evidence type="ECO:0000256" key="23">
    <source>
        <dbReference type="SAM" id="Phobius"/>
    </source>
</evidence>
<dbReference type="PANTHER" id="PTHR13504">
    <property type="entry name" value="FIDO DOMAIN-CONTAINING PROTEIN DDB_G0283145"/>
    <property type="match status" value="1"/>
</dbReference>
<dbReference type="SUPFAM" id="SSF140931">
    <property type="entry name" value="Fic-like"/>
    <property type="match status" value="1"/>
</dbReference>
<comment type="catalytic activity">
    <reaction evidence="15">
        <text>L-threonyl-[protein] + ATP = 3-O-(5'-adenylyl)-L-threonyl-[protein] + diphosphate</text>
        <dbReference type="Rhea" id="RHEA:54292"/>
        <dbReference type="Rhea" id="RHEA-COMP:11060"/>
        <dbReference type="Rhea" id="RHEA-COMP:13847"/>
        <dbReference type="ChEBI" id="CHEBI:30013"/>
        <dbReference type="ChEBI" id="CHEBI:30616"/>
        <dbReference type="ChEBI" id="CHEBI:33019"/>
        <dbReference type="ChEBI" id="CHEBI:138113"/>
        <dbReference type="EC" id="2.7.7.108"/>
    </reaction>
</comment>
<evidence type="ECO:0000256" key="18">
    <source>
        <dbReference type="PIRSR" id="PIRSR640198-1"/>
    </source>
</evidence>
<keyword evidence="7" id="KW-0677">Repeat</keyword>
<comment type="caution">
    <text evidence="25">The sequence shown here is derived from an EMBL/GenBank/DDBJ whole genome shotgun (WGS) entry which is preliminary data.</text>
</comment>
<dbReference type="InterPro" id="IPR011990">
    <property type="entry name" value="TPR-like_helical_dom_sf"/>
</dbReference>
<sequence length="489" mass="55432">MAVSVFKAALLSRFNFPSTEYFHRVNMNNLTLLAVFALGVMFTCFVSILTLYIQKEIGLHETERITEDLIASRRKILEKSRKFVLVPEESHLSVGSDTELSVDPAVYVSTNADTPEKKKSKDANVLEALGALHAAIEMHKSGKHSKALKLFSHALALNPEHPDILNHYGEFLEETERNLLDADYHYSRALTFSPNHMRALENHQRTSPIVDELDNNLLKRIDQKRDDLLNTPDSSSGLRRIKKEAYFQYIYHTLGIEGNTMSLAQTRTIVETRMAVGGKSIMEHNEVLGLDAALKYINSTLVHRIGAITFEDILEIHRRVLGFVDLFEGGRLRSTQVFVGNHIPPGPSEVQLLMKDFVRWLNSAESLSQHPIRFAALAHYKLVYIHPFSDGNGRTSRLLMNLILMQSGYPPVIIRKQDRAKYYDYLQQANEGDVRPFIRFIAHCAEQTLDVYLWATTEHRTSLAELAQEGQEDDGKTIIVDQQNCCVGG</sequence>
<evidence type="ECO:0000256" key="11">
    <source>
        <dbReference type="ARBA" id="ARBA00022989"/>
    </source>
</evidence>
<comment type="subcellular location">
    <subcellularLocation>
        <location evidence="1">Membrane</location>
        <topology evidence="1">Single-pass membrane protein</topology>
    </subcellularLocation>
</comment>
<dbReference type="GO" id="GO:0005524">
    <property type="term" value="F:ATP binding"/>
    <property type="evidence" value="ECO:0007669"/>
    <property type="project" value="UniProtKB-KW"/>
</dbReference>
<evidence type="ECO:0000256" key="17">
    <source>
        <dbReference type="ARBA" id="ARBA00049297"/>
    </source>
</evidence>
<dbReference type="EMBL" id="CAKKLH010000223">
    <property type="protein sequence ID" value="CAH0106368.1"/>
    <property type="molecule type" value="Genomic_DNA"/>
</dbReference>
<dbReference type="Gene3D" id="1.10.3290.10">
    <property type="entry name" value="Fido-like domain"/>
    <property type="match status" value="1"/>
</dbReference>
<evidence type="ECO:0000313" key="26">
    <source>
        <dbReference type="Proteomes" id="UP000789390"/>
    </source>
</evidence>
<dbReference type="PROSITE" id="PS51459">
    <property type="entry name" value="FIDO"/>
    <property type="match status" value="1"/>
</dbReference>
<evidence type="ECO:0000256" key="20">
    <source>
        <dbReference type="PIRSR" id="PIRSR640198-3"/>
    </source>
</evidence>
<dbReference type="EC" id="2.7.7.108" evidence="14"/>
<name>A0A8J2RP87_9CRUS</name>
<dbReference type="InterPro" id="IPR003812">
    <property type="entry name" value="Fido"/>
</dbReference>
<evidence type="ECO:0000256" key="1">
    <source>
        <dbReference type="ARBA" id="ARBA00004167"/>
    </source>
</evidence>
<dbReference type="GO" id="GO:0016020">
    <property type="term" value="C:membrane"/>
    <property type="evidence" value="ECO:0007669"/>
    <property type="project" value="UniProtKB-SubCell"/>
</dbReference>
<dbReference type="InterPro" id="IPR036597">
    <property type="entry name" value="Fido-like_dom_sf"/>
</dbReference>
<dbReference type="InterPro" id="IPR040198">
    <property type="entry name" value="Fido_containing"/>
</dbReference>
<evidence type="ECO:0000256" key="16">
    <source>
        <dbReference type="ARBA" id="ARBA00048696"/>
    </source>
</evidence>
<dbReference type="PROSITE" id="PS50005">
    <property type="entry name" value="TPR"/>
    <property type="match status" value="1"/>
</dbReference>
<evidence type="ECO:0000256" key="13">
    <source>
        <dbReference type="ARBA" id="ARBA00030885"/>
    </source>
</evidence>
<evidence type="ECO:0000256" key="7">
    <source>
        <dbReference type="ARBA" id="ARBA00022737"/>
    </source>
</evidence>
<dbReference type="AlphaFoldDB" id="A0A8J2RP87"/>
<keyword evidence="9 22" id="KW-0802">TPR repeat</keyword>
<proteinExistence type="inferred from homology"/>
<comment type="catalytic activity">
    <reaction evidence="17">
        <text>3-O-(5'-adenylyl)-L-threonyl-[protein] + H2O = L-threonyl-[protein] + AMP + H(+)</text>
        <dbReference type="Rhea" id="RHEA:55932"/>
        <dbReference type="Rhea" id="RHEA-COMP:11060"/>
        <dbReference type="Rhea" id="RHEA-COMP:13847"/>
        <dbReference type="ChEBI" id="CHEBI:15377"/>
        <dbReference type="ChEBI" id="CHEBI:15378"/>
        <dbReference type="ChEBI" id="CHEBI:30013"/>
        <dbReference type="ChEBI" id="CHEBI:138113"/>
        <dbReference type="ChEBI" id="CHEBI:456215"/>
    </reaction>
</comment>
<evidence type="ECO:0000256" key="3">
    <source>
        <dbReference type="ARBA" id="ARBA00014915"/>
    </source>
</evidence>
<evidence type="ECO:0000256" key="6">
    <source>
        <dbReference type="ARBA" id="ARBA00022695"/>
    </source>
</evidence>
<keyword evidence="10 19" id="KW-0067">ATP-binding</keyword>
<feature type="glycosylation site" description="N-linked (GlcNAc...) asparagine" evidence="21">
    <location>
        <position position="298"/>
    </location>
</feature>
<dbReference type="OrthoDB" id="439046at2759"/>
<evidence type="ECO:0000256" key="15">
    <source>
        <dbReference type="ARBA" id="ARBA00047939"/>
    </source>
</evidence>
<evidence type="ECO:0000256" key="4">
    <source>
        <dbReference type="ARBA" id="ARBA00022679"/>
    </source>
</evidence>
<feature type="binding site" evidence="19">
    <location>
        <begin position="390"/>
        <end position="397"/>
    </location>
    <ligand>
        <name>ATP</name>
        <dbReference type="ChEBI" id="CHEBI:30616"/>
    </ligand>
</feature>
<keyword evidence="6" id="KW-0548">Nucleotidyltransferase</keyword>
<evidence type="ECO:0000256" key="14">
    <source>
        <dbReference type="ARBA" id="ARBA00034531"/>
    </source>
</evidence>
<keyword evidence="12 23" id="KW-0472">Membrane</keyword>
<evidence type="ECO:0000256" key="21">
    <source>
        <dbReference type="PIRSR" id="PIRSR640198-4"/>
    </source>
</evidence>
<dbReference type="SUPFAM" id="SSF48452">
    <property type="entry name" value="TPR-like"/>
    <property type="match status" value="1"/>
</dbReference>
<keyword evidence="5 23" id="KW-0812">Transmembrane</keyword>
<feature type="transmembrane region" description="Helical" evidence="23">
    <location>
        <begin position="30"/>
        <end position="53"/>
    </location>
</feature>
<evidence type="ECO:0000256" key="5">
    <source>
        <dbReference type="ARBA" id="ARBA00022692"/>
    </source>
</evidence>
<evidence type="ECO:0000256" key="22">
    <source>
        <dbReference type="PROSITE-ProRule" id="PRU00339"/>
    </source>
</evidence>
<comment type="catalytic activity">
    <reaction evidence="16">
        <text>L-tyrosyl-[protein] + ATP = O-(5'-adenylyl)-L-tyrosyl-[protein] + diphosphate</text>
        <dbReference type="Rhea" id="RHEA:54288"/>
        <dbReference type="Rhea" id="RHEA-COMP:10136"/>
        <dbReference type="Rhea" id="RHEA-COMP:13846"/>
        <dbReference type="ChEBI" id="CHEBI:30616"/>
        <dbReference type="ChEBI" id="CHEBI:33019"/>
        <dbReference type="ChEBI" id="CHEBI:46858"/>
        <dbReference type="ChEBI" id="CHEBI:83624"/>
        <dbReference type="EC" id="2.7.7.108"/>
    </reaction>
</comment>
<evidence type="ECO:0000259" key="24">
    <source>
        <dbReference type="PROSITE" id="PS51459"/>
    </source>
</evidence>
<evidence type="ECO:0000256" key="9">
    <source>
        <dbReference type="ARBA" id="ARBA00022803"/>
    </source>
</evidence>
<feature type="binding site" evidence="19">
    <location>
        <begin position="422"/>
        <end position="423"/>
    </location>
    <ligand>
        <name>ATP</name>
        <dbReference type="ChEBI" id="CHEBI:30616"/>
    </ligand>
</feature>
<dbReference type="Gene3D" id="1.25.40.10">
    <property type="entry name" value="Tetratricopeptide repeat domain"/>
    <property type="match status" value="1"/>
</dbReference>
<evidence type="ECO:0000256" key="2">
    <source>
        <dbReference type="ARBA" id="ARBA00009742"/>
    </source>
</evidence>
<dbReference type="Proteomes" id="UP000789390">
    <property type="component" value="Unassembled WGS sequence"/>
</dbReference>
<accession>A0A8J2RP87</accession>
<feature type="repeat" description="TPR" evidence="22">
    <location>
        <begin position="128"/>
        <end position="161"/>
    </location>
</feature>
<keyword evidence="8 19" id="KW-0547">Nucleotide-binding</keyword>
<feature type="binding site" evidence="19">
    <location>
        <begin position="339"/>
        <end position="342"/>
    </location>
    <ligand>
        <name>ATP</name>
        <dbReference type="ChEBI" id="CHEBI:30616"/>
    </ligand>
</feature>
<keyword evidence="4" id="KW-0808">Transferase</keyword>
<dbReference type="PANTHER" id="PTHR13504:SF34">
    <property type="entry name" value="PROTEIN ADENYLYLTRANSFERASE FICD"/>
    <property type="match status" value="1"/>
</dbReference>
<feature type="site" description="Important for autoinhibition of adenylyltransferase activity" evidence="20">
    <location>
        <position position="257"/>
    </location>
</feature>
<evidence type="ECO:0000313" key="25">
    <source>
        <dbReference type="EMBL" id="CAH0106368.1"/>
    </source>
</evidence>
<comment type="similarity">
    <text evidence="2">Belongs to the fic family.</text>
</comment>
<keyword evidence="11 23" id="KW-1133">Transmembrane helix</keyword>